<protein>
    <submittedName>
        <fullName evidence="1">Uncharacterized protein</fullName>
    </submittedName>
</protein>
<comment type="caution">
    <text evidence="1">The sequence shown here is derived from an EMBL/GenBank/DDBJ whole genome shotgun (WGS) entry which is preliminary data.</text>
</comment>
<organism evidence="1 2">
    <name type="scientific">Pistacia atlantica</name>
    <dbReference type="NCBI Taxonomy" id="434234"/>
    <lineage>
        <taxon>Eukaryota</taxon>
        <taxon>Viridiplantae</taxon>
        <taxon>Streptophyta</taxon>
        <taxon>Embryophyta</taxon>
        <taxon>Tracheophyta</taxon>
        <taxon>Spermatophyta</taxon>
        <taxon>Magnoliopsida</taxon>
        <taxon>eudicotyledons</taxon>
        <taxon>Gunneridae</taxon>
        <taxon>Pentapetalae</taxon>
        <taxon>rosids</taxon>
        <taxon>malvids</taxon>
        <taxon>Sapindales</taxon>
        <taxon>Anacardiaceae</taxon>
        <taxon>Pistacia</taxon>
    </lineage>
</organism>
<reference evidence="2" key="1">
    <citation type="journal article" date="2023" name="G3 (Bethesda)">
        <title>Genome assembly and association tests identify interacting loci associated with vigor, precocity, and sex in interspecific pistachio rootstocks.</title>
        <authorList>
            <person name="Palmer W."/>
            <person name="Jacygrad E."/>
            <person name="Sagayaradj S."/>
            <person name="Cavanaugh K."/>
            <person name="Han R."/>
            <person name="Bertier L."/>
            <person name="Beede B."/>
            <person name="Kafkas S."/>
            <person name="Golino D."/>
            <person name="Preece J."/>
            <person name="Michelmore R."/>
        </authorList>
    </citation>
    <scope>NUCLEOTIDE SEQUENCE [LARGE SCALE GENOMIC DNA]</scope>
</reference>
<gene>
    <name evidence="1" type="ORF">Patl1_27088</name>
</gene>
<evidence type="ECO:0000313" key="2">
    <source>
        <dbReference type="Proteomes" id="UP001164250"/>
    </source>
</evidence>
<dbReference type="Proteomes" id="UP001164250">
    <property type="component" value="Chromosome 7"/>
</dbReference>
<proteinExistence type="predicted"/>
<dbReference type="EMBL" id="CM047903">
    <property type="protein sequence ID" value="KAJ0093418.1"/>
    <property type="molecule type" value="Genomic_DNA"/>
</dbReference>
<name>A0ACC1B397_9ROSI</name>
<keyword evidence="2" id="KW-1185">Reference proteome</keyword>
<sequence length="86" mass="9591">MALNLKTSIHHSPSLASSPQYLHGFSSKPSSISFPHSASLPGFAIGTQVAFERNDRFSVVETAAVRQFWIVDWIILHILIVISWEN</sequence>
<accession>A0ACC1B397</accession>
<evidence type="ECO:0000313" key="1">
    <source>
        <dbReference type="EMBL" id="KAJ0093418.1"/>
    </source>
</evidence>